<dbReference type="AlphaFoldDB" id="A0A4Z0A0Y3"/>
<protein>
    <submittedName>
        <fullName evidence="3">Uncharacterized protein</fullName>
    </submittedName>
</protein>
<name>A0A4Z0A0Y3_9AGAM</name>
<proteinExistence type="predicted"/>
<feature type="signal peptide" evidence="2">
    <location>
        <begin position="1"/>
        <end position="21"/>
    </location>
</feature>
<keyword evidence="4" id="KW-1185">Reference proteome</keyword>
<evidence type="ECO:0000313" key="4">
    <source>
        <dbReference type="Proteomes" id="UP000298061"/>
    </source>
</evidence>
<dbReference type="InterPro" id="IPR039254">
    <property type="entry name" value="Rds1"/>
</dbReference>
<evidence type="ECO:0000256" key="2">
    <source>
        <dbReference type="SAM" id="SignalP"/>
    </source>
</evidence>
<comment type="caution">
    <text evidence="3">The sequence shown here is derived from an EMBL/GenBank/DDBJ whole genome shotgun (WGS) entry which is preliminary data.</text>
</comment>
<dbReference type="STRING" id="135208.A0A4Z0A0Y3"/>
<accession>A0A4Z0A0Y3</accession>
<dbReference type="PANTHER" id="PTHR38705">
    <property type="entry name" value="PROTEIN RDS1"/>
    <property type="match status" value="1"/>
</dbReference>
<dbReference type="OrthoDB" id="1001765at2759"/>
<feature type="chain" id="PRO_5021324379" evidence="2">
    <location>
        <begin position="22"/>
        <end position="399"/>
    </location>
</feature>
<reference evidence="3 4" key="1">
    <citation type="submission" date="2019-02" db="EMBL/GenBank/DDBJ databases">
        <title>Genome sequencing of the rare red list fungi Hericium alpestre (H. flagellum).</title>
        <authorList>
            <person name="Buettner E."/>
            <person name="Kellner H."/>
        </authorList>
    </citation>
    <scope>NUCLEOTIDE SEQUENCE [LARGE SCALE GENOMIC DNA]</scope>
    <source>
        <strain evidence="3 4">DSM 108284</strain>
    </source>
</reference>
<dbReference type="Proteomes" id="UP000298061">
    <property type="component" value="Unassembled WGS sequence"/>
</dbReference>
<dbReference type="EMBL" id="SFCI01000513">
    <property type="protein sequence ID" value="TFY79368.1"/>
    <property type="molecule type" value="Genomic_DNA"/>
</dbReference>
<feature type="region of interest" description="Disordered" evidence="1">
    <location>
        <begin position="255"/>
        <end position="303"/>
    </location>
</feature>
<feature type="compositionally biased region" description="Low complexity" evidence="1">
    <location>
        <begin position="271"/>
        <end position="303"/>
    </location>
</feature>
<sequence>MSFFRIVLFFVFVYCTAGSVAYPVRRLKNTEGYQTLPAQRSGAARTSDYVPVSSIADCLRSVAPRTENSSADPAVTNITDTDILNFALTLEHLENNFYSGGLSKFTEDDFTNAGLPVWAYARTEQIANNEAAHVQYLQALLGSQAAQPCNYSFWPSRLKVLEYALAAATLLSTEARQAGWIASAVRKEGAWSGPFETPLDMNQVYTLASSFITSCPSSNVALPVQAFPQLSFTNSTDLLPGTTIMLQFTPAGTEISGNSTVSPASPPPPSSTTASSTDSAAAPSSSSDPTSTTDSVPTPSSSSVADFAISASSTGTTAPTNSTSTSNSTTSLYAAFLSGHDAFFSPLDAQNNVQIPVTLRGTVYLLVTNRMAVDDASTVAGPMILDLRFNSTGGLFWPQ</sequence>
<evidence type="ECO:0000313" key="3">
    <source>
        <dbReference type="EMBL" id="TFY79368.1"/>
    </source>
</evidence>
<dbReference type="PANTHER" id="PTHR38705:SF1">
    <property type="entry name" value="PROTEIN RDS1"/>
    <property type="match status" value="1"/>
</dbReference>
<dbReference type="Pfam" id="PF13668">
    <property type="entry name" value="Ferritin_2"/>
    <property type="match status" value="1"/>
</dbReference>
<organism evidence="3 4">
    <name type="scientific">Hericium alpestre</name>
    <dbReference type="NCBI Taxonomy" id="135208"/>
    <lineage>
        <taxon>Eukaryota</taxon>
        <taxon>Fungi</taxon>
        <taxon>Dikarya</taxon>
        <taxon>Basidiomycota</taxon>
        <taxon>Agaricomycotina</taxon>
        <taxon>Agaricomycetes</taxon>
        <taxon>Russulales</taxon>
        <taxon>Hericiaceae</taxon>
        <taxon>Hericium</taxon>
    </lineage>
</organism>
<keyword evidence="2" id="KW-0732">Signal</keyword>
<evidence type="ECO:0000256" key="1">
    <source>
        <dbReference type="SAM" id="MobiDB-lite"/>
    </source>
</evidence>
<gene>
    <name evidence="3" type="ORF">EWM64_g4646</name>
</gene>